<gene>
    <name evidence="2" type="ORF">BDV23DRAFT_181077</name>
</gene>
<dbReference type="EMBL" id="ML735233">
    <property type="protein sequence ID" value="KAE8392927.1"/>
    <property type="molecule type" value="Genomic_DNA"/>
</dbReference>
<evidence type="ECO:0000313" key="2">
    <source>
        <dbReference type="EMBL" id="KAE8392927.1"/>
    </source>
</evidence>
<sequence length="146" mass="16177">MQLLSTLTILAAAAPLASAWTLSFYEGKECDGRNVAGRGDDKSVAYLALRYLVSLKAHYDRFFFDHVNRHLNQKPTRQRTHDWLDGYDLSFDSPLMSDLPNVNDINKDTSPWAPFPIEIESTGIARLADPDAETFGKRGSAATTGA</sequence>
<evidence type="ECO:0000256" key="1">
    <source>
        <dbReference type="SAM" id="SignalP"/>
    </source>
</evidence>
<reference evidence="2" key="1">
    <citation type="submission" date="2019-04" db="EMBL/GenBank/DDBJ databases">
        <title>Friends and foes A comparative genomics studyof 23 Aspergillus species from section Flavi.</title>
        <authorList>
            <consortium name="DOE Joint Genome Institute"/>
            <person name="Kjaerbolling I."/>
            <person name="Vesth T."/>
            <person name="Frisvad J.C."/>
            <person name="Nybo J.L."/>
            <person name="Theobald S."/>
            <person name="Kildgaard S."/>
            <person name="Isbrandt T."/>
            <person name="Kuo A."/>
            <person name="Sato A."/>
            <person name="Lyhne E.K."/>
            <person name="Kogle M.E."/>
            <person name="Wiebenga A."/>
            <person name="Kun R.S."/>
            <person name="Lubbers R.J."/>
            <person name="Makela M.R."/>
            <person name="Barry K."/>
            <person name="Chovatia M."/>
            <person name="Clum A."/>
            <person name="Daum C."/>
            <person name="Haridas S."/>
            <person name="He G."/>
            <person name="LaButti K."/>
            <person name="Lipzen A."/>
            <person name="Mondo S."/>
            <person name="Riley R."/>
            <person name="Salamov A."/>
            <person name="Simmons B.A."/>
            <person name="Magnuson J.K."/>
            <person name="Henrissat B."/>
            <person name="Mortensen U.H."/>
            <person name="Larsen T.O."/>
            <person name="Devries R.P."/>
            <person name="Grigoriev I.V."/>
            <person name="Machida M."/>
            <person name="Baker S.E."/>
            <person name="Andersen M.R."/>
        </authorList>
    </citation>
    <scope>NUCLEOTIDE SEQUENCE [LARGE SCALE GENOMIC DNA]</scope>
    <source>
        <strain evidence="2">IBT 14317</strain>
    </source>
</reference>
<accession>A0A5N7CGD7</accession>
<protein>
    <submittedName>
        <fullName evidence="2">Uncharacterized protein</fullName>
    </submittedName>
</protein>
<name>A0A5N7CGD7_PETAA</name>
<keyword evidence="1" id="KW-0732">Signal</keyword>
<dbReference type="AlphaFoldDB" id="A0A5N7CGD7"/>
<feature type="signal peptide" evidence="1">
    <location>
        <begin position="1"/>
        <end position="19"/>
    </location>
</feature>
<feature type="chain" id="PRO_5024938141" evidence="1">
    <location>
        <begin position="20"/>
        <end position="146"/>
    </location>
</feature>
<dbReference type="Proteomes" id="UP000326877">
    <property type="component" value="Unassembled WGS sequence"/>
</dbReference>
<proteinExistence type="predicted"/>
<organism evidence="2">
    <name type="scientific">Petromyces alliaceus</name>
    <name type="common">Aspergillus alliaceus</name>
    <dbReference type="NCBI Taxonomy" id="209559"/>
    <lineage>
        <taxon>Eukaryota</taxon>
        <taxon>Fungi</taxon>
        <taxon>Dikarya</taxon>
        <taxon>Ascomycota</taxon>
        <taxon>Pezizomycotina</taxon>
        <taxon>Eurotiomycetes</taxon>
        <taxon>Eurotiomycetidae</taxon>
        <taxon>Eurotiales</taxon>
        <taxon>Aspergillaceae</taxon>
        <taxon>Aspergillus</taxon>
        <taxon>Aspergillus subgen. Circumdati</taxon>
    </lineage>
</organism>